<evidence type="ECO:0000256" key="8">
    <source>
        <dbReference type="ARBA" id="ARBA00023014"/>
    </source>
</evidence>
<evidence type="ECO:0000256" key="3">
    <source>
        <dbReference type="ARBA" id="ARBA00022723"/>
    </source>
</evidence>
<dbReference type="Proteomes" id="UP000243297">
    <property type="component" value="Unassembled WGS sequence"/>
</dbReference>
<keyword evidence="9" id="KW-0472">Membrane</keyword>
<gene>
    <name evidence="11" type="ORF">SAMN02745191_2170</name>
</gene>
<dbReference type="PANTHER" id="PTHR43560:SF1">
    <property type="entry name" value="ION-TRANSLOCATING OXIDOREDUCTASE COMPLEX SUBUNIT B"/>
    <property type="match status" value="1"/>
</dbReference>
<dbReference type="PROSITE" id="PS51656">
    <property type="entry name" value="4FE4S"/>
    <property type="match status" value="1"/>
</dbReference>
<dbReference type="RefSeq" id="WP_078712566.1">
    <property type="nucleotide sequence ID" value="NZ_FUWY01000007.1"/>
</dbReference>
<keyword evidence="3" id="KW-0479">Metal-binding</keyword>
<reference evidence="12" key="1">
    <citation type="submission" date="2017-02" db="EMBL/GenBank/DDBJ databases">
        <authorList>
            <person name="Varghese N."/>
            <person name="Submissions S."/>
        </authorList>
    </citation>
    <scope>NUCLEOTIDE SEQUENCE [LARGE SCALE GENOMIC DNA]</scope>
    <source>
        <strain evidence="12">ATCC 25662</strain>
    </source>
</reference>
<dbReference type="GO" id="GO:0009055">
    <property type="term" value="F:electron transfer activity"/>
    <property type="evidence" value="ECO:0007669"/>
    <property type="project" value="InterPro"/>
</dbReference>
<dbReference type="GO" id="GO:0051539">
    <property type="term" value="F:4 iron, 4 sulfur cluster binding"/>
    <property type="evidence" value="ECO:0007669"/>
    <property type="project" value="UniProtKB-KW"/>
</dbReference>
<dbReference type="EMBL" id="FUWY01000007">
    <property type="protein sequence ID" value="SJZ95164.1"/>
    <property type="molecule type" value="Genomic_DNA"/>
</dbReference>
<evidence type="ECO:0000256" key="9">
    <source>
        <dbReference type="ARBA" id="ARBA00023136"/>
    </source>
</evidence>
<evidence type="ECO:0000256" key="6">
    <source>
        <dbReference type="ARBA" id="ARBA00022982"/>
    </source>
</evidence>
<dbReference type="PANTHER" id="PTHR43560">
    <property type="entry name" value="ION-TRANSLOCATING OXIDOREDUCTASE COMPLEX SUBUNIT B"/>
    <property type="match status" value="1"/>
</dbReference>
<dbReference type="AlphaFoldDB" id="A0A1T4PUD0"/>
<evidence type="ECO:0000259" key="10">
    <source>
        <dbReference type="PROSITE" id="PS51656"/>
    </source>
</evidence>
<evidence type="ECO:0000256" key="5">
    <source>
        <dbReference type="ARBA" id="ARBA00022967"/>
    </source>
</evidence>
<evidence type="ECO:0000313" key="11">
    <source>
        <dbReference type="EMBL" id="SJZ95164.1"/>
    </source>
</evidence>
<evidence type="ECO:0000313" key="12">
    <source>
        <dbReference type="Proteomes" id="UP000243297"/>
    </source>
</evidence>
<dbReference type="Gene3D" id="1.10.15.40">
    <property type="entry name" value="Electron transport complex subunit B, putative Fe-S cluster"/>
    <property type="match status" value="1"/>
</dbReference>
<accession>A0A1T4PUD0</accession>
<evidence type="ECO:0000256" key="7">
    <source>
        <dbReference type="ARBA" id="ARBA00023004"/>
    </source>
</evidence>
<keyword evidence="8" id="KW-0411">Iron-sulfur</keyword>
<keyword evidence="7" id="KW-0408">Iron</keyword>
<dbReference type="NCBIfam" id="TIGR01944">
    <property type="entry name" value="rnfB"/>
    <property type="match status" value="1"/>
</dbReference>
<keyword evidence="4" id="KW-0677">Repeat</keyword>
<evidence type="ECO:0000256" key="4">
    <source>
        <dbReference type="ARBA" id="ARBA00022737"/>
    </source>
</evidence>
<dbReference type="InterPro" id="IPR050395">
    <property type="entry name" value="4Fe4S_Ferredoxin_RnfB"/>
</dbReference>
<sequence length="88" mass="9185">MIEAIIMMLVVGAVLGAALGVANKVFYVATDTRVEDVTAMLPGYNCGGCGYPGCSGLAQALVDGEADVVDCKPSKQEARDQIKEYLAK</sequence>
<keyword evidence="5" id="KW-1278">Translocase</keyword>
<dbReference type="InterPro" id="IPR007202">
    <property type="entry name" value="4Fe-4S_dom"/>
</dbReference>
<dbReference type="Pfam" id="PF04060">
    <property type="entry name" value="FeS"/>
    <property type="match status" value="1"/>
</dbReference>
<keyword evidence="12" id="KW-1185">Reference proteome</keyword>
<dbReference type="GO" id="GO:0046872">
    <property type="term" value="F:metal ion binding"/>
    <property type="evidence" value="ECO:0007669"/>
    <property type="project" value="UniProtKB-KW"/>
</dbReference>
<proteinExistence type="predicted"/>
<dbReference type="STRING" id="118967.SAMN02745191_2170"/>
<dbReference type="InterPro" id="IPR010207">
    <property type="entry name" value="Elect_transpt_cplx_RnfB/RsxB"/>
</dbReference>
<evidence type="ECO:0000256" key="2">
    <source>
        <dbReference type="ARBA" id="ARBA00022485"/>
    </source>
</evidence>
<evidence type="ECO:0000256" key="1">
    <source>
        <dbReference type="ARBA" id="ARBA00022448"/>
    </source>
</evidence>
<keyword evidence="2" id="KW-0004">4Fe-4S</keyword>
<name>A0A1T4PUD0_9FIRM</name>
<protein>
    <submittedName>
        <fullName evidence="11">Electron transport complex protein RnfB</fullName>
    </submittedName>
</protein>
<keyword evidence="1" id="KW-0813">Transport</keyword>
<keyword evidence="6" id="KW-0249">Electron transport</keyword>
<feature type="domain" description="4Fe-4S" evidence="10">
    <location>
        <begin position="29"/>
        <end position="88"/>
    </location>
</feature>
<organism evidence="11 12">
    <name type="scientific">Anaerorhabdus furcosa</name>
    <dbReference type="NCBI Taxonomy" id="118967"/>
    <lineage>
        <taxon>Bacteria</taxon>
        <taxon>Bacillati</taxon>
        <taxon>Bacillota</taxon>
        <taxon>Erysipelotrichia</taxon>
        <taxon>Erysipelotrichales</taxon>
        <taxon>Erysipelotrichaceae</taxon>
        <taxon>Anaerorhabdus</taxon>
    </lineage>
</organism>